<accession>A0A8S2FQ37</accession>
<organism evidence="1 3">
    <name type="scientific">Didymodactylos carnosus</name>
    <dbReference type="NCBI Taxonomy" id="1234261"/>
    <lineage>
        <taxon>Eukaryota</taxon>
        <taxon>Metazoa</taxon>
        <taxon>Spiralia</taxon>
        <taxon>Gnathifera</taxon>
        <taxon>Rotifera</taxon>
        <taxon>Eurotatoria</taxon>
        <taxon>Bdelloidea</taxon>
        <taxon>Philodinida</taxon>
        <taxon>Philodinidae</taxon>
        <taxon>Didymodactylos</taxon>
    </lineage>
</organism>
<evidence type="ECO:0000313" key="2">
    <source>
        <dbReference type="EMBL" id="CAF4320793.1"/>
    </source>
</evidence>
<proteinExistence type="predicted"/>
<protein>
    <submittedName>
        <fullName evidence="1">Uncharacterized protein</fullName>
    </submittedName>
</protein>
<comment type="caution">
    <text evidence="1">The sequence shown here is derived from an EMBL/GenBank/DDBJ whole genome shotgun (WGS) entry which is preliminary data.</text>
</comment>
<evidence type="ECO:0000313" key="3">
    <source>
        <dbReference type="Proteomes" id="UP000677228"/>
    </source>
</evidence>
<reference evidence="1" key="1">
    <citation type="submission" date="2021-02" db="EMBL/GenBank/DDBJ databases">
        <authorList>
            <person name="Nowell W R."/>
        </authorList>
    </citation>
    <scope>NUCLEOTIDE SEQUENCE</scope>
</reference>
<dbReference type="Proteomes" id="UP000682733">
    <property type="component" value="Unassembled WGS sequence"/>
</dbReference>
<sequence length="169" mass="19659">MELQIHFHLQDILCAIHALIRYLTRIKTNEYFTIFYEDIRAEAKSLTDESSLPRARKLPARFIDSLPIATHHETVYDLYHHQYFEVIDKIINSLNSLNSRFKQSACPLLCKVEQFILSTANGTKDSDDEINLNDMNEFLVGAFDIERLKRELVMLPDYFSTVNKGMNLG</sequence>
<evidence type="ECO:0000313" key="1">
    <source>
        <dbReference type="EMBL" id="CAF1533458.1"/>
    </source>
</evidence>
<dbReference type="EMBL" id="CAJNOK010037803">
    <property type="protein sequence ID" value="CAF1533458.1"/>
    <property type="molecule type" value="Genomic_DNA"/>
</dbReference>
<dbReference type="Proteomes" id="UP000677228">
    <property type="component" value="Unassembled WGS sequence"/>
</dbReference>
<name>A0A8S2FQ37_9BILA</name>
<dbReference type="AlphaFoldDB" id="A0A8S2FQ37"/>
<dbReference type="EMBL" id="CAJOBA010060067">
    <property type="protein sequence ID" value="CAF4320793.1"/>
    <property type="molecule type" value="Genomic_DNA"/>
</dbReference>
<gene>
    <name evidence="1" type="ORF">OVA965_LOCUS38377</name>
    <name evidence="2" type="ORF">TMI583_LOCUS39561</name>
</gene>